<dbReference type="InterPro" id="IPR052031">
    <property type="entry name" value="Membrane_Transporter-Flippase"/>
</dbReference>
<feature type="transmembrane region" description="Helical" evidence="7">
    <location>
        <begin position="251"/>
        <end position="276"/>
    </location>
</feature>
<evidence type="ECO:0000256" key="5">
    <source>
        <dbReference type="ARBA" id="ARBA00022989"/>
    </source>
</evidence>
<name>B9AFL0_METSM</name>
<dbReference type="PATRIC" id="fig|483214.13.peg.1111"/>
<reference evidence="8 9" key="1">
    <citation type="submission" date="2008-10" db="EMBL/GenBank/DDBJ databases">
        <authorList>
            <person name="Fulton L."/>
            <person name="Clifton S."/>
            <person name="Fulton B."/>
            <person name="Xu J."/>
            <person name="Minx P."/>
            <person name="Pepin K.H."/>
            <person name="Johnson M."/>
            <person name="Bhonagiri V."/>
            <person name="Nash W.E."/>
            <person name="Mardis E.R."/>
            <person name="Wilson R.K."/>
        </authorList>
    </citation>
    <scope>NUCLEOTIDE SEQUENCE [LARGE SCALE GENOMIC DNA]</scope>
    <source>
        <strain evidence="8 9">DSM 2375</strain>
    </source>
</reference>
<dbReference type="HOGENOM" id="CLU_012893_0_1_2"/>
<dbReference type="RefSeq" id="WP_004036084.1">
    <property type="nucleotide sequence ID" value="NZ_DS996911.1"/>
</dbReference>
<feature type="transmembrane region" description="Helical" evidence="7">
    <location>
        <begin position="358"/>
        <end position="381"/>
    </location>
</feature>
<proteinExistence type="predicted"/>
<evidence type="ECO:0000313" key="9">
    <source>
        <dbReference type="Proteomes" id="UP000003489"/>
    </source>
</evidence>
<keyword evidence="6 7" id="KW-0472">Membrane</keyword>
<dbReference type="CDD" id="cd13147">
    <property type="entry name" value="MATE_MJ0709_like"/>
    <property type="match status" value="1"/>
</dbReference>
<comment type="caution">
    <text evidence="8">The sequence shown here is derived from an EMBL/GenBank/DDBJ whole genome shotgun (WGS) entry which is preliminary data.</text>
</comment>
<dbReference type="GO" id="GO:0042910">
    <property type="term" value="F:xenobiotic transmembrane transporter activity"/>
    <property type="evidence" value="ECO:0007669"/>
    <property type="project" value="InterPro"/>
</dbReference>
<feature type="transmembrane region" description="Helical" evidence="7">
    <location>
        <begin position="401"/>
        <end position="417"/>
    </location>
</feature>
<dbReference type="PANTHER" id="PTHR43549:SF2">
    <property type="entry name" value="MULTIDRUG RESISTANCE PROTEIN NORM-RELATED"/>
    <property type="match status" value="1"/>
</dbReference>
<evidence type="ECO:0000256" key="7">
    <source>
        <dbReference type="SAM" id="Phobius"/>
    </source>
</evidence>
<keyword evidence="2" id="KW-0813">Transport</keyword>
<evidence type="ECO:0000313" key="8">
    <source>
        <dbReference type="EMBL" id="EEE42250.1"/>
    </source>
</evidence>
<dbReference type="NCBIfam" id="TIGR00797">
    <property type="entry name" value="matE"/>
    <property type="match status" value="1"/>
</dbReference>
<dbReference type="Proteomes" id="UP000003489">
    <property type="component" value="Unassembled WGS sequence"/>
</dbReference>
<evidence type="ECO:0000256" key="2">
    <source>
        <dbReference type="ARBA" id="ARBA00022448"/>
    </source>
</evidence>
<feature type="transmembrane region" description="Helical" evidence="7">
    <location>
        <begin position="21"/>
        <end position="45"/>
    </location>
</feature>
<organism evidence="8 9">
    <name type="scientific">Methanobrevibacter smithii DSM 2375</name>
    <dbReference type="NCBI Taxonomy" id="483214"/>
    <lineage>
        <taxon>Archaea</taxon>
        <taxon>Methanobacteriati</taxon>
        <taxon>Methanobacteriota</taxon>
        <taxon>Methanomada group</taxon>
        <taxon>Methanobacteria</taxon>
        <taxon>Methanobacteriales</taxon>
        <taxon>Methanobacteriaceae</taxon>
        <taxon>Methanobrevibacter</taxon>
    </lineage>
</organism>
<feature type="transmembrane region" description="Helical" evidence="7">
    <location>
        <begin position="136"/>
        <end position="156"/>
    </location>
</feature>
<feature type="transmembrane region" description="Helical" evidence="7">
    <location>
        <begin position="194"/>
        <end position="215"/>
    </location>
</feature>
<reference evidence="8 9" key="2">
    <citation type="submission" date="2008-11" db="EMBL/GenBank/DDBJ databases">
        <title>Draft genome sequence of Methanobrevibacter smithii (DSM 2375).</title>
        <authorList>
            <person name="Sudarsanam P."/>
            <person name="Ley R."/>
            <person name="Guruge J."/>
            <person name="Turnbaugh P.J."/>
            <person name="Mahowald M."/>
            <person name="Liep D."/>
            <person name="Gordon J."/>
        </authorList>
    </citation>
    <scope>NUCLEOTIDE SEQUENCE [LARGE SCALE GENOMIC DNA]</scope>
    <source>
        <strain evidence="8 9">DSM 2375</strain>
    </source>
</reference>
<dbReference type="PANTHER" id="PTHR43549">
    <property type="entry name" value="MULTIDRUG RESISTANCE PROTEIN YPNP-RELATED"/>
    <property type="match status" value="1"/>
</dbReference>
<dbReference type="InterPro" id="IPR002528">
    <property type="entry name" value="MATE_fam"/>
</dbReference>
<comment type="subcellular location">
    <subcellularLocation>
        <location evidence="1">Cell membrane</location>
        <topology evidence="1">Multi-pass membrane protein</topology>
    </subcellularLocation>
</comment>
<feature type="transmembrane region" description="Helical" evidence="7">
    <location>
        <begin position="319"/>
        <end position="338"/>
    </location>
</feature>
<evidence type="ECO:0000256" key="6">
    <source>
        <dbReference type="ARBA" id="ARBA00023136"/>
    </source>
</evidence>
<accession>B9AFL0</accession>
<dbReference type="AlphaFoldDB" id="B9AFL0"/>
<keyword evidence="5 7" id="KW-1133">Transmembrane helix</keyword>
<dbReference type="PIRSF" id="PIRSF006603">
    <property type="entry name" value="DinF"/>
    <property type="match status" value="1"/>
</dbReference>
<gene>
    <name evidence="8" type="ORF">METSMIALI_01160</name>
</gene>
<keyword evidence="3" id="KW-1003">Cell membrane</keyword>
<feature type="transmembrane region" description="Helical" evidence="7">
    <location>
        <begin position="282"/>
        <end position="307"/>
    </location>
</feature>
<feature type="transmembrane region" description="Helical" evidence="7">
    <location>
        <begin position="94"/>
        <end position="116"/>
    </location>
</feature>
<evidence type="ECO:0000256" key="3">
    <source>
        <dbReference type="ARBA" id="ARBA00022475"/>
    </source>
</evidence>
<keyword evidence="4 7" id="KW-0812">Transmembrane</keyword>
<dbReference type="InterPro" id="IPR048279">
    <property type="entry name" value="MdtK-like"/>
</dbReference>
<dbReference type="EMBL" id="ABYW01000010">
    <property type="protein sequence ID" value="EEE42250.1"/>
    <property type="molecule type" value="Genomic_DNA"/>
</dbReference>
<feature type="transmembrane region" description="Helical" evidence="7">
    <location>
        <begin position="423"/>
        <end position="445"/>
    </location>
</feature>
<dbReference type="GO" id="GO:0015297">
    <property type="term" value="F:antiporter activity"/>
    <property type="evidence" value="ECO:0007669"/>
    <property type="project" value="InterPro"/>
</dbReference>
<dbReference type="GO" id="GO:0005886">
    <property type="term" value="C:plasma membrane"/>
    <property type="evidence" value="ECO:0007669"/>
    <property type="project" value="UniProtKB-SubCell"/>
</dbReference>
<protein>
    <submittedName>
        <fullName evidence="8">MATE efflux family protein</fullName>
    </submittedName>
</protein>
<sequence length="454" mass="49233">MELNNNMKDITGDPKKAVKKLAYPIIISMLLIMSNNLIDSIWVAGLGPEPLAAIGFVTPLFLILAGIGTGIGAGVNSLISRYVGSKNQLKANEAAVQSVVLGIIVSIIVTVIFVVILEPTLYIMGAKEVFNYAIDYGRPLFIFSMVTILPVAYAGIFRAEGDIKRATLPMCISAILNMILDPIFIYTLNLGITGAAIATLISIFIELLIILYWMFIKKDTYFKYTFKNFKINWGMYKEILNVGIPAGLEELLMAVVAIAVNLIFEIVGGTSAVATYTIVMRLISIAIMPTIGIATSTITVVGIAYGARNFKNIKIATRYSIKLGLIFSIVTSLIFIVFSNQIAFLFSYSANSSSLAPTISYILNFVWLFIIPVAFGATASYAFQGMGKGITSFLLTMQREAILVIIFTFILGISLSLGVRGVYYGLVIGNAIGSAVGLLCIEIFISRLLKKANS</sequence>
<feature type="transmembrane region" description="Helical" evidence="7">
    <location>
        <begin position="51"/>
        <end position="73"/>
    </location>
</feature>
<dbReference type="OrthoDB" id="214119at2157"/>
<dbReference type="Pfam" id="PF01554">
    <property type="entry name" value="MatE"/>
    <property type="match status" value="2"/>
</dbReference>
<evidence type="ECO:0000256" key="1">
    <source>
        <dbReference type="ARBA" id="ARBA00004651"/>
    </source>
</evidence>
<evidence type="ECO:0000256" key="4">
    <source>
        <dbReference type="ARBA" id="ARBA00022692"/>
    </source>
</evidence>
<feature type="transmembrane region" description="Helical" evidence="7">
    <location>
        <begin position="168"/>
        <end position="188"/>
    </location>
</feature>